<proteinExistence type="inferred from homology"/>
<gene>
    <name evidence="2" type="ORF">LDH80_36155</name>
</gene>
<dbReference type="Gene3D" id="3.30.420.40">
    <property type="match status" value="2"/>
</dbReference>
<name>A0ABY6R6W5_9ACTN</name>
<evidence type="ECO:0000313" key="3">
    <source>
        <dbReference type="Proteomes" id="UP001164506"/>
    </source>
</evidence>
<evidence type="ECO:0000313" key="2">
    <source>
        <dbReference type="EMBL" id="UZX25800.1"/>
    </source>
</evidence>
<comment type="similarity">
    <text evidence="1">Belongs to the ROK (NagC/XylR) family.</text>
</comment>
<accession>A0ABY6R6W5</accession>
<dbReference type="Pfam" id="PF00480">
    <property type="entry name" value="ROK"/>
    <property type="match status" value="1"/>
</dbReference>
<dbReference type="InterPro" id="IPR000600">
    <property type="entry name" value="ROK"/>
</dbReference>
<reference evidence="2" key="1">
    <citation type="submission" date="2021-09" db="EMBL/GenBank/DDBJ databases">
        <title>Complete genome sequence and metabolic characterization of Streptomyces tanashiensis DSM 731 the producer of antibacterial Kalafungin and diverse secondary metabolites.</title>
        <authorList>
            <person name="Abbasi M.N."/>
            <person name="Anwar M.N."/>
            <person name="Alam K."/>
            <person name="Shoaib M."/>
            <person name="Lin Z."/>
            <person name="Hayat M."/>
            <person name="Ali M.I."/>
            <person name="Malik H.M.T."/>
            <person name="Ahmed I."/>
            <person name="Li A."/>
            <person name="Hailong Wang H."/>
            <person name="Zhang Y."/>
        </authorList>
    </citation>
    <scope>NUCLEOTIDE SEQUENCE</scope>
    <source>
        <strain evidence="2">Kala</strain>
    </source>
</reference>
<evidence type="ECO:0000256" key="1">
    <source>
        <dbReference type="ARBA" id="ARBA00006479"/>
    </source>
</evidence>
<dbReference type="GeneID" id="95604990"/>
<dbReference type="RefSeq" id="WP_267260104.1">
    <property type="nucleotide sequence ID" value="NZ_CP084204.1"/>
</dbReference>
<dbReference type="InterPro" id="IPR043129">
    <property type="entry name" value="ATPase_NBD"/>
</dbReference>
<protein>
    <submittedName>
        <fullName evidence="2">ROK family protein</fullName>
    </submittedName>
</protein>
<dbReference type="PANTHER" id="PTHR18964:SF149">
    <property type="entry name" value="BIFUNCTIONAL UDP-N-ACETYLGLUCOSAMINE 2-EPIMERASE_N-ACETYLMANNOSAMINE KINASE"/>
    <property type="match status" value="1"/>
</dbReference>
<dbReference type="SUPFAM" id="SSF53067">
    <property type="entry name" value="Actin-like ATPase domain"/>
    <property type="match status" value="2"/>
</dbReference>
<dbReference type="EMBL" id="CP084204">
    <property type="protein sequence ID" value="UZX25800.1"/>
    <property type="molecule type" value="Genomic_DNA"/>
</dbReference>
<dbReference type="PANTHER" id="PTHR18964">
    <property type="entry name" value="ROK (REPRESSOR, ORF, KINASE) FAMILY"/>
    <property type="match status" value="1"/>
</dbReference>
<keyword evidence="3" id="KW-1185">Reference proteome</keyword>
<dbReference type="Proteomes" id="UP001164506">
    <property type="component" value="Chromosome"/>
</dbReference>
<organism evidence="2 3">
    <name type="scientific">Streptomyces tanashiensis</name>
    <dbReference type="NCBI Taxonomy" id="67367"/>
    <lineage>
        <taxon>Bacteria</taxon>
        <taxon>Bacillati</taxon>
        <taxon>Actinomycetota</taxon>
        <taxon>Actinomycetes</taxon>
        <taxon>Kitasatosporales</taxon>
        <taxon>Streptomycetaceae</taxon>
        <taxon>Streptomyces</taxon>
    </lineage>
</organism>
<sequence>MRHVIALGVSDTGTRAALVGPDGTLLYEEGRAAGRGAGPEAVMEELLPFAEELRARGRDRFGTAAEAVGVAVPGGVPIRGTGVGSGGLCREGIRERLSRGLGRIPVVLAPEVRAAALAEGRLGAGRGADRFLFVSIDGRVAGAIGTDRGIETGAHDRAGAIGHVVVRPGGPVCGCGRRGCLDAVASAAAIARSWAAASGAPVADAIGCGRAAGNGDAAAAGVWQAAVEALADGLITAHTLLDSRTLIIGGGLAAAGETLFAPLRAAVRERIAFRRVPGIVPAALGDTAGCLGAGLLARDLLAG</sequence>